<evidence type="ECO:0000256" key="3">
    <source>
        <dbReference type="ARBA" id="ARBA00022692"/>
    </source>
</evidence>
<comment type="caution">
    <text evidence="7">The sequence shown here is derived from an EMBL/GenBank/DDBJ whole genome shotgun (WGS) entry which is preliminary data.</text>
</comment>
<feature type="transmembrane region" description="Helical" evidence="6">
    <location>
        <begin position="62"/>
        <end position="83"/>
    </location>
</feature>
<dbReference type="EMBL" id="LSKU01000001">
    <property type="protein sequence ID" value="KXG44538.1"/>
    <property type="molecule type" value="Genomic_DNA"/>
</dbReference>
<comment type="subcellular location">
    <subcellularLocation>
        <location evidence="1">Membrane</location>
        <topology evidence="1">Multi-pass membrane protein</topology>
    </subcellularLocation>
</comment>
<keyword evidence="3 6" id="KW-0812">Transmembrane</keyword>
<dbReference type="CDD" id="cd16914">
    <property type="entry name" value="EcfT"/>
    <property type="match status" value="1"/>
</dbReference>
<dbReference type="PANTHER" id="PTHR34857:SF2">
    <property type="entry name" value="SLL0384 PROTEIN"/>
    <property type="match status" value="1"/>
</dbReference>
<dbReference type="Pfam" id="PF02361">
    <property type="entry name" value="CbiQ"/>
    <property type="match status" value="1"/>
</dbReference>
<dbReference type="AlphaFoldDB" id="A0A135L6B7"/>
<accession>A0A135L6B7</accession>
<keyword evidence="2" id="KW-1003">Cell membrane</keyword>
<evidence type="ECO:0000313" key="8">
    <source>
        <dbReference type="Proteomes" id="UP000070352"/>
    </source>
</evidence>
<feature type="transmembrane region" description="Helical" evidence="6">
    <location>
        <begin position="103"/>
        <end position="126"/>
    </location>
</feature>
<gene>
    <name evidence="7" type="ORF">U473_11300</name>
</gene>
<evidence type="ECO:0000256" key="2">
    <source>
        <dbReference type="ARBA" id="ARBA00022475"/>
    </source>
</evidence>
<proteinExistence type="predicted"/>
<name>A0A135L6B7_9BACI</name>
<protein>
    <submittedName>
        <fullName evidence="7">Cobalt ABC transporter permease</fullName>
    </submittedName>
</protein>
<sequence>MSSMTLYVEKDSVIHKVAPLTKVLYVMVSIAITYIIPELEFVLSVAMTSLLILILGKVFRKILPALGLSMILIISIIVVQGFFHPENQTVLFSIGAVTFFKEGLSIAALITLRVMNMIMSFGILILTTKHDEMVEDMIKKGLSPKIGYVFLSVLQLIPQMRGTMEKITDAQRSRGMETEGNLLVRMKAFFPLIGPVVLNSLNSTRERAIALEVRGFNTGIKKTFLNETKKYSYQKTIQVILWTALIAAIVWRILS</sequence>
<dbReference type="InterPro" id="IPR003339">
    <property type="entry name" value="ABC/ECF_trnsptr_transmembrane"/>
</dbReference>
<dbReference type="Proteomes" id="UP000070352">
    <property type="component" value="Unassembled WGS sequence"/>
</dbReference>
<organism evidence="7 8">
    <name type="scientific">Tepidibacillus decaturensis</name>
    <dbReference type="NCBI Taxonomy" id="1413211"/>
    <lineage>
        <taxon>Bacteria</taxon>
        <taxon>Bacillati</taxon>
        <taxon>Bacillota</taxon>
        <taxon>Bacilli</taxon>
        <taxon>Bacillales</taxon>
        <taxon>Bacillaceae</taxon>
        <taxon>Tepidibacillus</taxon>
    </lineage>
</organism>
<evidence type="ECO:0000256" key="6">
    <source>
        <dbReference type="SAM" id="Phobius"/>
    </source>
</evidence>
<evidence type="ECO:0000256" key="4">
    <source>
        <dbReference type="ARBA" id="ARBA00022989"/>
    </source>
</evidence>
<dbReference type="InterPro" id="IPR051611">
    <property type="entry name" value="ECF_transporter_component"/>
</dbReference>
<feature type="transmembrane region" description="Helical" evidence="6">
    <location>
        <begin position="23"/>
        <end position="55"/>
    </location>
</feature>
<keyword evidence="8" id="KW-1185">Reference proteome</keyword>
<dbReference type="OrthoDB" id="166227at2"/>
<feature type="transmembrane region" description="Helical" evidence="6">
    <location>
        <begin position="236"/>
        <end position="254"/>
    </location>
</feature>
<dbReference type="PANTHER" id="PTHR34857">
    <property type="entry name" value="SLL0384 PROTEIN"/>
    <property type="match status" value="1"/>
</dbReference>
<reference evidence="7 8" key="1">
    <citation type="submission" date="2016-02" db="EMBL/GenBank/DDBJ databases">
        <title>Draft Genome for Tepidibacillus decaturensis nov. sp. Strain Z9, an Anaerobic, Moderately Thermophilic and Heterotrophic Bacterium from Deep Subsurface of the Illinois Basin, USA.</title>
        <authorList>
            <person name="Dong Y."/>
            <person name="Chang J.Y."/>
            <person name="Sanford R."/>
            <person name="Fouke B.W."/>
        </authorList>
    </citation>
    <scope>NUCLEOTIDE SEQUENCE [LARGE SCALE GENOMIC DNA]</scope>
    <source>
        <strain evidence="7 8">Z9</strain>
    </source>
</reference>
<dbReference type="STRING" id="1413211.U473_11300"/>
<keyword evidence="5 6" id="KW-0472">Membrane</keyword>
<evidence type="ECO:0000256" key="1">
    <source>
        <dbReference type="ARBA" id="ARBA00004141"/>
    </source>
</evidence>
<keyword evidence="4 6" id="KW-1133">Transmembrane helix</keyword>
<evidence type="ECO:0000256" key="5">
    <source>
        <dbReference type="ARBA" id="ARBA00023136"/>
    </source>
</evidence>
<evidence type="ECO:0000313" key="7">
    <source>
        <dbReference type="EMBL" id="KXG44538.1"/>
    </source>
</evidence>
<dbReference type="GO" id="GO:0005886">
    <property type="term" value="C:plasma membrane"/>
    <property type="evidence" value="ECO:0007669"/>
    <property type="project" value="UniProtKB-ARBA"/>
</dbReference>
<dbReference type="RefSeq" id="WP_068726387.1">
    <property type="nucleotide sequence ID" value="NZ_LSKU01000001.1"/>
</dbReference>